<dbReference type="PANTHER" id="PTHR30535">
    <property type="entry name" value="VITAMIN B12-BINDING PROTEIN"/>
    <property type="match status" value="1"/>
</dbReference>
<organism evidence="4 5">
    <name type="scientific">Paenibacillus phyllosphaerae</name>
    <dbReference type="NCBI Taxonomy" id="274593"/>
    <lineage>
        <taxon>Bacteria</taxon>
        <taxon>Bacillati</taxon>
        <taxon>Bacillota</taxon>
        <taxon>Bacilli</taxon>
        <taxon>Bacillales</taxon>
        <taxon>Paenibacillaceae</taxon>
        <taxon>Paenibacillus</taxon>
    </lineage>
</organism>
<proteinExistence type="inferred from homology"/>
<dbReference type="AlphaFoldDB" id="A0A7W5FPQ0"/>
<dbReference type="SUPFAM" id="SSF53807">
    <property type="entry name" value="Helical backbone' metal receptor"/>
    <property type="match status" value="1"/>
</dbReference>
<evidence type="ECO:0000256" key="2">
    <source>
        <dbReference type="SAM" id="SignalP"/>
    </source>
</evidence>
<evidence type="ECO:0000259" key="3">
    <source>
        <dbReference type="PROSITE" id="PS50983"/>
    </source>
</evidence>
<gene>
    <name evidence="4" type="ORF">FHS18_004554</name>
</gene>
<keyword evidence="2" id="KW-0732">Signal</keyword>
<dbReference type="PROSITE" id="PS50983">
    <property type="entry name" value="FE_B12_PBP"/>
    <property type="match status" value="1"/>
</dbReference>
<dbReference type="PANTHER" id="PTHR30535:SF34">
    <property type="entry name" value="MOLYBDATE-BINDING PROTEIN MOLA"/>
    <property type="match status" value="1"/>
</dbReference>
<dbReference type="Pfam" id="PF01497">
    <property type="entry name" value="Peripla_BP_2"/>
    <property type="match status" value="1"/>
</dbReference>
<evidence type="ECO:0000313" key="5">
    <source>
        <dbReference type="Proteomes" id="UP000570361"/>
    </source>
</evidence>
<feature type="chain" id="PRO_5039343383" evidence="2">
    <location>
        <begin position="24"/>
        <end position="316"/>
    </location>
</feature>
<dbReference type="InterPro" id="IPR002491">
    <property type="entry name" value="ABC_transptr_periplasmic_BD"/>
</dbReference>
<comment type="similarity">
    <text evidence="1">Belongs to the bacterial solute-binding protein 8 family.</text>
</comment>
<accession>A0A7W5FPQ0</accession>
<dbReference type="Gene3D" id="3.40.50.1980">
    <property type="entry name" value="Nitrogenase molybdenum iron protein domain"/>
    <property type="match status" value="2"/>
</dbReference>
<dbReference type="EMBL" id="JACHXK010000012">
    <property type="protein sequence ID" value="MBB3112453.1"/>
    <property type="molecule type" value="Genomic_DNA"/>
</dbReference>
<evidence type="ECO:0000313" key="4">
    <source>
        <dbReference type="EMBL" id="MBB3112453.1"/>
    </source>
</evidence>
<dbReference type="GO" id="GO:0071281">
    <property type="term" value="P:cellular response to iron ion"/>
    <property type="evidence" value="ECO:0007669"/>
    <property type="project" value="TreeGrafter"/>
</dbReference>
<dbReference type="Proteomes" id="UP000570361">
    <property type="component" value="Unassembled WGS sequence"/>
</dbReference>
<keyword evidence="5" id="KW-1185">Reference proteome</keyword>
<protein>
    <submittedName>
        <fullName evidence="4">Iron complex transport system substrate-binding protein</fullName>
    </submittedName>
</protein>
<feature type="signal peptide" evidence="2">
    <location>
        <begin position="1"/>
        <end position="23"/>
    </location>
</feature>
<feature type="domain" description="Fe/B12 periplasmic-binding" evidence="3">
    <location>
        <begin position="55"/>
        <end position="315"/>
    </location>
</feature>
<name>A0A7W5FPQ0_9BACL</name>
<sequence>MKKAAIMVSVIAMLTAGCGQPAAAPDTTAAGTSPQAVTVTDFAGRTIAFDHVPQSIAALSNGEVDIVYALGGEVVGRPASSSPVPVKEAEEAFEIGSTHGIDLEKLALIAPDVVLGNNPMNAKDIPSVESLGSKMVLSSANSIADIKKQITLFGQLLQREDKAAELNTAIDDKLAALQTQTGGEKTRVLLVYGAPGTYMAALNNSLGGDILTLAGGENIAADYPSLESYPQYAQLNTEKIVESNPQLVLLMSHTDPDNVKEGFLKEMAQNAAWSSLDAVKNNRVEVLPADLFGSNPGTRVTEALDRMSELLASVKP</sequence>
<dbReference type="PROSITE" id="PS51257">
    <property type="entry name" value="PROKAR_LIPOPROTEIN"/>
    <property type="match status" value="1"/>
</dbReference>
<dbReference type="RefSeq" id="WP_183602575.1">
    <property type="nucleotide sequence ID" value="NZ_JACHXK010000012.1"/>
</dbReference>
<dbReference type="InterPro" id="IPR050902">
    <property type="entry name" value="ABC_Transporter_SBP"/>
</dbReference>
<reference evidence="4 5" key="1">
    <citation type="submission" date="2020-08" db="EMBL/GenBank/DDBJ databases">
        <title>Genomic Encyclopedia of Type Strains, Phase III (KMG-III): the genomes of soil and plant-associated and newly described type strains.</title>
        <authorList>
            <person name="Whitman W."/>
        </authorList>
    </citation>
    <scope>NUCLEOTIDE SEQUENCE [LARGE SCALE GENOMIC DNA]</scope>
    <source>
        <strain evidence="4 5">CECT 5862</strain>
    </source>
</reference>
<comment type="caution">
    <text evidence="4">The sequence shown here is derived from an EMBL/GenBank/DDBJ whole genome shotgun (WGS) entry which is preliminary data.</text>
</comment>
<evidence type="ECO:0000256" key="1">
    <source>
        <dbReference type="ARBA" id="ARBA00008814"/>
    </source>
</evidence>